<keyword evidence="2" id="KW-1185">Reference proteome</keyword>
<dbReference type="AlphaFoldDB" id="A0A0C2I678"/>
<organism evidence="1 2">
    <name type="scientific">Thelohanellus kitauei</name>
    <name type="common">Myxosporean</name>
    <dbReference type="NCBI Taxonomy" id="669202"/>
    <lineage>
        <taxon>Eukaryota</taxon>
        <taxon>Metazoa</taxon>
        <taxon>Cnidaria</taxon>
        <taxon>Myxozoa</taxon>
        <taxon>Myxosporea</taxon>
        <taxon>Bivalvulida</taxon>
        <taxon>Platysporina</taxon>
        <taxon>Myxobolidae</taxon>
        <taxon>Thelohanellus</taxon>
    </lineage>
</organism>
<proteinExistence type="predicted"/>
<name>A0A0C2I678_THEKT</name>
<evidence type="ECO:0000313" key="2">
    <source>
        <dbReference type="Proteomes" id="UP000031668"/>
    </source>
</evidence>
<sequence>MKDLLKGFYCKTIETLKQANNEYENNHNASLMNEHERNAQPSFVLDVDKYGLIFNESMLHFESVIKVQNLIKVNFNLKQMQKQIFEESFKYIWNQHKDLFSMIPKTFEGTDFHLNTELKLQKIDETTPVIVEELLTHLIDIHNAKINENKINIHKYTIQNDDTLYDISVSRSQSAKVKSNKDAKPKNLNFNYSDTAEEKFITPSNVETLSISVGSGCDDIENNLYSQYHNGKINFIGFNIEDMGHDLKVGDKVRLMYFVEKRYACEVEIQQTKKICTIYFSICDKTVIASTKYLRDVVSDRMDFNDIIIGGLNIIFKLMNQSLERGNTIAVIELRVPGYWIVLNALQRQGYSLWKQVFIPTASNEFGIRSNAVSLPEIERISVDDEGKVYEDLLDYCIGEFEWWRRNKKNLRLGYINGLKDVICLE</sequence>
<reference evidence="1 2" key="1">
    <citation type="journal article" date="2014" name="Genome Biol. Evol.">
        <title>The genome of the myxosporean Thelohanellus kitauei shows adaptations to nutrient acquisition within its fish host.</title>
        <authorList>
            <person name="Yang Y."/>
            <person name="Xiong J."/>
            <person name="Zhou Z."/>
            <person name="Huo F."/>
            <person name="Miao W."/>
            <person name="Ran C."/>
            <person name="Liu Y."/>
            <person name="Zhang J."/>
            <person name="Feng J."/>
            <person name="Wang M."/>
            <person name="Wang M."/>
            <person name="Wang L."/>
            <person name="Yao B."/>
        </authorList>
    </citation>
    <scope>NUCLEOTIDE SEQUENCE [LARGE SCALE GENOMIC DNA]</scope>
    <source>
        <strain evidence="1">Wuqing</strain>
    </source>
</reference>
<accession>A0A0C2I678</accession>
<gene>
    <name evidence="1" type="ORF">RF11_14876</name>
</gene>
<evidence type="ECO:0000313" key="1">
    <source>
        <dbReference type="EMBL" id="KII60698.1"/>
    </source>
</evidence>
<protein>
    <submittedName>
        <fullName evidence="1">Uncharacterized protein</fullName>
    </submittedName>
</protein>
<dbReference type="Proteomes" id="UP000031668">
    <property type="component" value="Unassembled WGS sequence"/>
</dbReference>
<comment type="caution">
    <text evidence="1">The sequence shown here is derived from an EMBL/GenBank/DDBJ whole genome shotgun (WGS) entry which is preliminary data.</text>
</comment>
<dbReference type="EMBL" id="JWZT01005499">
    <property type="protein sequence ID" value="KII60698.1"/>
    <property type="molecule type" value="Genomic_DNA"/>
</dbReference>